<feature type="signal peptide" evidence="1">
    <location>
        <begin position="1"/>
        <end position="22"/>
    </location>
</feature>
<accession>A0ABQ4TTS4</accession>
<keyword evidence="3" id="KW-1185">Reference proteome</keyword>
<dbReference type="EMBL" id="BPRB01000026">
    <property type="protein sequence ID" value="GJE58314.1"/>
    <property type="molecule type" value="Genomic_DNA"/>
</dbReference>
<comment type="caution">
    <text evidence="2">The sequence shown here is derived from an EMBL/GenBank/DDBJ whole genome shotgun (WGS) entry which is preliminary data.</text>
</comment>
<dbReference type="PROSITE" id="PS51257">
    <property type="entry name" value="PROKAR_LIPOPROTEIN"/>
    <property type="match status" value="1"/>
</dbReference>
<dbReference type="Proteomes" id="UP001055057">
    <property type="component" value="Unassembled WGS sequence"/>
</dbReference>
<sequence length="170" mass="18980">MRTTLVSICFALAVSCPRSASAETWRFTEGRNPHLEVETADFLLKSQDKSHALTIGCMNTVERSVSFLVHTPIPVEGFTQHDEEQLFTVSADEGRRYDIRLRGFSGERSIVFGALFDAGDRRFDMVRAVLEARSTIAVTSQGGVRTSFSIDVFNIDLGRFNDVCRIATRP</sequence>
<keyword evidence="1" id="KW-0732">Signal</keyword>
<evidence type="ECO:0000313" key="2">
    <source>
        <dbReference type="EMBL" id="GJE58314.1"/>
    </source>
</evidence>
<reference evidence="2" key="2">
    <citation type="submission" date="2021-08" db="EMBL/GenBank/DDBJ databases">
        <authorList>
            <person name="Tani A."/>
            <person name="Ola A."/>
            <person name="Ogura Y."/>
            <person name="Katsura K."/>
            <person name="Hayashi T."/>
        </authorList>
    </citation>
    <scope>NUCLEOTIDE SEQUENCE</scope>
    <source>
        <strain evidence="2">DSM 23632</strain>
    </source>
</reference>
<gene>
    <name evidence="2" type="ORF">MPOCJGCO_0393</name>
</gene>
<proteinExistence type="predicted"/>
<feature type="chain" id="PRO_5046379054" evidence="1">
    <location>
        <begin position="23"/>
        <end position="170"/>
    </location>
</feature>
<name>A0ABQ4TTS4_9HYPH</name>
<organism evidence="2 3">
    <name type="scientific">Methylobacterium trifolii</name>
    <dbReference type="NCBI Taxonomy" id="1003092"/>
    <lineage>
        <taxon>Bacteria</taxon>
        <taxon>Pseudomonadati</taxon>
        <taxon>Pseudomonadota</taxon>
        <taxon>Alphaproteobacteria</taxon>
        <taxon>Hyphomicrobiales</taxon>
        <taxon>Methylobacteriaceae</taxon>
        <taxon>Methylobacterium</taxon>
    </lineage>
</organism>
<dbReference type="RefSeq" id="WP_238180944.1">
    <property type="nucleotide sequence ID" value="NZ_BPRB01000026.1"/>
</dbReference>
<reference evidence="2" key="1">
    <citation type="journal article" date="2021" name="Front. Microbiol.">
        <title>Comprehensive Comparative Genomics and Phenotyping of Methylobacterium Species.</title>
        <authorList>
            <person name="Alessa O."/>
            <person name="Ogura Y."/>
            <person name="Fujitani Y."/>
            <person name="Takami H."/>
            <person name="Hayashi T."/>
            <person name="Sahin N."/>
            <person name="Tani A."/>
        </authorList>
    </citation>
    <scope>NUCLEOTIDE SEQUENCE</scope>
    <source>
        <strain evidence="2">DSM 23632</strain>
    </source>
</reference>
<protein>
    <submittedName>
        <fullName evidence="2">Uncharacterized protein</fullName>
    </submittedName>
</protein>
<evidence type="ECO:0000256" key="1">
    <source>
        <dbReference type="SAM" id="SignalP"/>
    </source>
</evidence>
<evidence type="ECO:0000313" key="3">
    <source>
        <dbReference type="Proteomes" id="UP001055057"/>
    </source>
</evidence>